<name>A0A2I0IT12_PUNGR</name>
<evidence type="ECO:0000313" key="2">
    <source>
        <dbReference type="EMBL" id="PKI47147.1"/>
    </source>
</evidence>
<dbReference type="EMBL" id="PGOL01002547">
    <property type="protein sequence ID" value="PKI47147.1"/>
    <property type="molecule type" value="Genomic_DNA"/>
</dbReference>
<feature type="compositionally biased region" description="Basic residues" evidence="1">
    <location>
        <begin position="153"/>
        <end position="164"/>
    </location>
</feature>
<feature type="compositionally biased region" description="Basic and acidic residues" evidence="1">
    <location>
        <begin position="40"/>
        <end position="54"/>
    </location>
</feature>
<organism evidence="2 3">
    <name type="scientific">Punica granatum</name>
    <name type="common">Pomegranate</name>
    <dbReference type="NCBI Taxonomy" id="22663"/>
    <lineage>
        <taxon>Eukaryota</taxon>
        <taxon>Viridiplantae</taxon>
        <taxon>Streptophyta</taxon>
        <taxon>Embryophyta</taxon>
        <taxon>Tracheophyta</taxon>
        <taxon>Spermatophyta</taxon>
        <taxon>Magnoliopsida</taxon>
        <taxon>eudicotyledons</taxon>
        <taxon>Gunneridae</taxon>
        <taxon>Pentapetalae</taxon>
        <taxon>rosids</taxon>
        <taxon>malvids</taxon>
        <taxon>Myrtales</taxon>
        <taxon>Lythraceae</taxon>
        <taxon>Punica</taxon>
    </lineage>
</organism>
<feature type="region of interest" description="Disordered" evidence="1">
    <location>
        <begin position="38"/>
        <end position="72"/>
    </location>
</feature>
<feature type="region of interest" description="Disordered" evidence="1">
    <location>
        <begin position="128"/>
        <end position="164"/>
    </location>
</feature>
<gene>
    <name evidence="2" type="ORF">CRG98_032461</name>
</gene>
<protein>
    <submittedName>
        <fullName evidence="2">Uncharacterized protein</fullName>
    </submittedName>
</protein>
<evidence type="ECO:0000256" key="1">
    <source>
        <dbReference type="SAM" id="MobiDB-lite"/>
    </source>
</evidence>
<reference evidence="2 3" key="1">
    <citation type="submission" date="2017-11" db="EMBL/GenBank/DDBJ databases">
        <title>De-novo sequencing of pomegranate (Punica granatum L.) genome.</title>
        <authorList>
            <person name="Akparov Z."/>
            <person name="Amiraslanov A."/>
            <person name="Hajiyeva S."/>
            <person name="Abbasov M."/>
            <person name="Kaur K."/>
            <person name="Hamwieh A."/>
            <person name="Solovyev V."/>
            <person name="Salamov A."/>
            <person name="Braich B."/>
            <person name="Kosarev P."/>
            <person name="Mahmoud A."/>
            <person name="Hajiyev E."/>
            <person name="Babayeva S."/>
            <person name="Izzatullayeva V."/>
            <person name="Mammadov A."/>
            <person name="Mammadov A."/>
            <person name="Sharifova S."/>
            <person name="Ojaghi J."/>
            <person name="Eynullazada K."/>
            <person name="Bayramov B."/>
            <person name="Abdulazimova A."/>
            <person name="Shahmuradov I."/>
        </authorList>
    </citation>
    <scope>NUCLEOTIDE SEQUENCE [LARGE SCALE GENOMIC DNA]</scope>
    <source>
        <strain evidence="3">cv. AG2017</strain>
        <tissue evidence="2">Leaf</tissue>
    </source>
</reference>
<sequence length="197" mass="21980">MRWWADPHVAYNLVLGEAVAGETTTLDKNPPVVNEALFSEPDRTGRFDRSDRDPAPSPVRFARSNRPVRGDARDADGVLEVGASRGLRTPRMRWWADPHVAYNLVLGEAVAGETTTLDKNPPVVNEALFSEPDRTGRFDRSDRDPAPSPTRISSRRGPHARAHVHGLEVSTLPWGRVTDTREKKSPLPIYYPKVEGR</sequence>
<feature type="compositionally biased region" description="Basic and acidic residues" evidence="1">
    <location>
        <begin position="131"/>
        <end position="145"/>
    </location>
</feature>
<dbReference type="Proteomes" id="UP000233551">
    <property type="component" value="Unassembled WGS sequence"/>
</dbReference>
<evidence type="ECO:0000313" key="3">
    <source>
        <dbReference type="Proteomes" id="UP000233551"/>
    </source>
</evidence>
<comment type="caution">
    <text evidence="2">The sequence shown here is derived from an EMBL/GenBank/DDBJ whole genome shotgun (WGS) entry which is preliminary data.</text>
</comment>
<keyword evidence="3" id="KW-1185">Reference proteome</keyword>
<proteinExistence type="predicted"/>
<dbReference type="AlphaFoldDB" id="A0A2I0IT12"/>
<accession>A0A2I0IT12</accession>